<evidence type="ECO:0000256" key="13">
    <source>
        <dbReference type="SAM" id="MobiDB-lite"/>
    </source>
</evidence>
<dbReference type="Pfam" id="PF00211">
    <property type="entry name" value="Guanylate_cyc"/>
    <property type="match status" value="2"/>
</dbReference>
<dbReference type="Pfam" id="PF16214">
    <property type="entry name" value="AC_N"/>
    <property type="match status" value="1"/>
</dbReference>
<evidence type="ECO:0000256" key="12">
    <source>
        <dbReference type="ARBA" id="ARBA00023239"/>
    </source>
</evidence>
<accession>A0AAQ4RRW6</accession>
<keyword evidence="7" id="KW-0547">Nucleotide-binding</keyword>
<evidence type="ECO:0000313" key="16">
    <source>
        <dbReference type="Ensembl" id="ENSGACP00000066389.1"/>
    </source>
</evidence>
<dbReference type="Proteomes" id="UP000007635">
    <property type="component" value="Chromosome XVIII"/>
</dbReference>
<evidence type="ECO:0000256" key="4">
    <source>
        <dbReference type="ARBA" id="ARBA00012201"/>
    </source>
</evidence>
<keyword evidence="10 14" id="KW-1133">Transmembrane helix</keyword>
<dbReference type="InterPro" id="IPR001054">
    <property type="entry name" value="A/G_cyclase"/>
</dbReference>
<dbReference type="GeneTree" id="ENSGT00940000167206"/>
<feature type="domain" description="Guanylate cyclase" evidence="15">
    <location>
        <begin position="791"/>
        <end position="931"/>
    </location>
</feature>
<dbReference type="GO" id="GO:0005524">
    <property type="term" value="F:ATP binding"/>
    <property type="evidence" value="ECO:0007669"/>
    <property type="project" value="UniProtKB-KW"/>
</dbReference>
<dbReference type="CDD" id="cd07302">
    <property type="entry name" value="CHD"/>
    <property type="match status" value="2"/>
</dbReference>
<feature type="compositionally biased region" description="Polar residues" evidence="13">
    <location>
        <begin position="96"/>
        <end position="115"/>
    </location>
</feature>
<dbReference type="GO" id="GO:0005886">
    <property type="term" value="C:plasma membrane"/>
    <property type="evidence" value="ECO:0007669"/>
    <property type="project" value="InterPro"/>
</dbReference>
<feature type="region of interest" description="Disordered" evidence="13">
    <location>
        <begin position="84"/>
        <end position="115"/>
    </location>
</feature>
<reference evidence="16 17" key="1">
    <citation type="journal article" date="2021" name="G3 (Bethesda)">
        <title>Improved contiguity of the threespine stickleback genome using long-read sequencing.</title>
        <authorList>
            <person name="Nath S."/>
            <person name="Shaw D.E."/>
            <person name="White M.A."/>
        </authorList>
    </citation>
    <scope>NUCLEOTIDE SEQUENCE [LARGE SCALE GENOMIC DNA]</scope>
    <source>
        <strain evidence="16 17">Lake Benthic</strain>
    </source>
</reference>
<evidence type="ECO:0000256" key="1">
    <source>
        <dbReference type="ARBA" id="ARBA00001593"/>
    </source>
</evidence>
<comment type="subcellular location">
    <subcellularLocation>
        <location evidence="3">Membrane</location>
        <topology evidence="3">Multi-pass membrane protein</topology>
    </subcellularLocation>
</comment>
<comment type="catalytic activity">
    <reaction evidence="1">
        <text>ATP = 3',5'-cyclic AMP + diphosphate</text>
        <dbReference type="Rhea" id="RHEA:15389"/>
        <dbReference type="ChEBI" id="CHEBI:30616"/>
        <dbReference type="ChEBI" id="CHEBI:33019"/>
        <dbReference type="ChEBI" id="CHEBI:58165"/>
        <dbReference type="EC" id="4.6.1.1"/>
    </reaction>
</comment>
<dbReference type="GO" id="GO:0006171">
    <property type="term" value="P:cAMP biosynthetic process"/>
    <property type="evidence" value="ECO:0007669"/>
    <property type="project" value="InterPro"/>
</dbReference>
<reference evidence="16" key="3">
    <citation type="submission" date="2025-09" db="UniProtKB">
        <authorList>
            <consortium name="Ensembl"/>
        </authorList>
    </citation>
    <scope>IDENTIFICATION</scope>
</reference>
<dbReference type="GO" id="GO:0035556">
    <property type="term" value="P:intracellular signal transduction"/>
    <property type="evidence" value="ECO:0007669"/>
    <property type="project" value="InterPro"/>
</dbReference>
<dbReference type="PANTHER" id="PTHR45627:SF15">
    <property type="entry name" value="ADENYLATE CYCLASE"/>
    <property type="match status" value="1"/>
</dbReference>
<keyword evidence="8" id="KW-0067">ATP-binding</keyword>
<keyword evidence="17" id="KW-1185">Reference proteome</keyword>
<dbReference type="PANTHER" id="PTHR45627">
    <property type="entry name" value="ADENYLATE CYCLASE TYPE 1"/>
    <property type="match status" value="1"/>
</dbReference>
<evidence type="ECO:0000256" key="14">
    <source>
        <dbReference type="SAM" id="Phobius"/>
    </source>
</evidence>
<feature type="compositionally biased region" description="Basic residues" evidence="13">
    <location>
        <begin position="84"/>
        <end position="95"/>
    </location>
</feature>
<name>A0AAQ4RRW6_GASAC</name>
<keyword evidence="6" id="KW-0479">Metal-binding</keyword>
<evidence type="ECO:0000256" key="2">
    <source>
        <dbReference type="ARBA" id="ARBA00001936"/>
    </source>
</evidence>
<feature type="transmembrane region" description="Helical" evidence="14">
    <location>
        <begin position="202"/>
        <end position="220"/>
    </location>
</feature>
<evidence type="ECO:0000256" key="3">
    <source>
        <dbReference type="ARBA" id="ARBA00004141"/>
    </source>
</evidence>
<dbReference type="GO" id="GO:0046872">
    <property type="term" value="F:metal ion binding"/>
    <property type="evidence" value="ECO:0007669"/>
    <property type="project" value="UniProtKB-KW"/>
</dbReference>
<reference evidence="16" key="2">
    <citation type="submission" date="2025-08" db="UniProtKB">
        <authorList>
            <consortium name="Ensembl"/>
        </authorList>
    </citation>
    <scope>IDENTIFICATION</scope>
</reference>
<keyword evidence="9" id="KW-0460">Magnesium</keyword>
<keyword evidence="11 14" id="KW-0472">Membrane</keyword>
<dbReference type="Gene3D" id="3.30.70.1230">
    <property type="entry name" value="Nucleotide cyclase"/>
    <property type="match status" value="2"/>
</dbReference>
<keyword evidence="12" id="KW-0456">Lyase</keyword>
<dbReference type="InterPro" id="IPR009398">
    <property type="entry name" value="Adcy_conserved_dom"/>
</dbReference>
<dbReference type="InterPro" id="IPR032628">
    <property type="entry name" value="AC_N"/>
</dbReference>
<keyword evidence="5 14" id="KW-0812">Transmembrane</keyword>
<comment type="cofactor">
    <cofactor evidence="2">
        <name>Mn(2+)</name>
        <dbReference type="ChEBI" id="CHEBI:29035"/>
    </cofactor>
</comment>
<dbReference type="AlphaFoldDB" id="A0AAQ4RRW6"/>
<evidence type="ECO:0000256" key="10">
    <source>
        <dbReference type="ARBA" id="ARBA00022989"/>
    </source>
</evidence>
<feature type="domain" description="Guanylate cyclase" evidence="15">
    <location>
        <begin position="404"/>
        <end position="531"/>
    </location>
</feature>
<evidence type="ECO:0000313" key="17">
    <source>
        <dbReference type="Proteomes" id="UP000007635"/>
    </source>
</evidence>
<evidence type="ECO:0000256" key="5">
    <source>
        <dbReference type="ARBA" id="ARBA00022692"/>
    </source>
</evidence>
<dbReference type="EC" id="4.6.1.1" evidence="4"/>
<protein>
    <recommendedName>
        <fullName evidence="4">adenylate cyclase</fullName>
        <ecNumber evidence="4">4.6.1.1</ecNumber>
    </recommendedName>
</protein>
<proteinExistence type="predicted"/>
<feature type="transmembrane region" description="Helical" evidence="14">
    <location>
        <begin position="258"/>
        <end position="280"/>
    </location>
</feature>
<evidence type="ECO:0000259" key="15">
    <source>
        <dbReference type="PROSITE" id="PS50125"/>
    </source>
</evidence>
<evidence type="ECO:0000256" key="7">
    <source>
        <dbReference type="ARBA" id="ARBA00022741"/>
    </source>
</evidence>
<sequence>MRLAEVVAMVTFSETTQVSPMELREPPCVAASLSPGLRRKKRLWQNAVKHIMIQQELSVGVEPASKIFVTDTYMEEINRQIRNKASRGVTKRRSSTLRVQPPQSRSSTSTHQSARGSLHEYASDADFFVDWGHTVRGVYIPSLRHTFKSRDLEKLYQQHYSCQRRNSLAISNIIDTLAKLHILVLYLAMVPEAVTDTVRGCLTGLFMVLAVALCIVVLTWKDSMSPRQLHYASLACWLSQTTQVLGGLAYGLEEDPTWYVLFALFATYTLLPLPLLWAMCAGTTTSVLHLLVEILSCYDDAVLLRKVASIVFAKGLLYLGMNTAGLFIHYLTDHAQRQVFLETRRCIEGRLKLEQENQRQERLVLSILPRFVALEMIGDMISLEDELNPQELHKIYIHQYKDVSILFADIKGFTLLSMNLSAQDLVRTLNELFGRFDRLADEHHCLRIKILGDCYYCVSGVPEPQRAHARHCVELGLDMINTIQYMRNQLNFDMDMRIGIHSGSVLCGVLGLQKWQFDVWSWDVSIANMLEAGGIPGRIHISRATLDCLEGTYETEAGRGRDRNEFLLRHNIDTFLIVPQEENRKRCGAEPPKVQKTSQNWNPKLPFDRNILASFTDGSLASIWQSTSKEINKRIKHANEVQSSQIMHREHITPLTLVFKDTHIEDKVHVRWFWCGVWREEINECCDVIDVFLRFYQFSQMRDEMIKGISIILMAMFIVAVFYNGRQWEATARLDFLWRLQAQQEVEDMKELREHNECLLHNILPVHVAQHFLDRRKNDEELYSQSYNEVGVMFAYVAGFNEYFEQKEIKHEGVDCLRLLNEIIAGFDELLEESFFHYVEKIKTIGSCYMAASGLAPDRQASTDEWNHLSELVMFALAMQETLREINRLSDKNFQLRVGIAHGPVIAGVIGATKPQYDIWGSTVNLASRMDTTGVSGRIQVPELRGDIFVKGVSECQGKVRTYFISTVRSKRARGGAAAHLAVRTGGRMSLAEVVFGLLQAQHKEKMREANGAFCLSPRRHKR</sequence>
<evidence type="ECO:0000256" key="6">
    <source>
        <dbReference type="ARBA" id="ARBA00022723"/>
    </source>
</evidence>
<dbReference type="PROSITE" id="PS50125">
    <property type="entry name" value="GUANYLATE_CYCLASE_2"/>
    <property type="match status" value="2"/>
</dbReference>
<dbReference type="GO" id="GO:0007189">
    <property type="term" value="P:adenylate cyclase-activating G protein-coupled receptor signaling pathway"/>
    <property type="evidence" value="ECO:0007669"/>
    <property type="project" value="TreeGrafter"/>
</dbReference>
<dbReference type="Ensembl" id="ENSGACT00000067278.1">
    <property type="protein sequence ID" value="ENSGACP00000066389.1"/>
    <property type="gene ID" value="ENSGACG00000010084.2"/>
</dbReference>
<dbReference type="FunFam" id="3.30.70.1230:FF:000011">
    <property type="entry name" value="Adenylate cyclase"/>
    <property type="match status" value="1"/>
</dbReference>
<dbReference type="InterPro" id="IPR029787">
    <property type="entry name" value="Nucleotide_cyclase"/>
</dbReference>
<dbReference type="SMART" id="SM00044">
    <property type="entry name" value="CYCc"/>
    <property type="match status" value="2"/>
</dbReference>
<evidence type="ECO:0000256" key="11">
    <source>
        <dbReference type="ARBA" id="ARBA00023136"/>
    </source>
</evidence>
<dbReference type="FunFam" id="3.30.70.1230:FF:000008">
    <property type="entry name" value="Adenylate cyclase type 9"/>
    <property type="match status" value="1"/>
</dbReference>
<dbReference type="Pfam" id="PF06327">
    <property type="entry name" value="Adcy_cons_dom"/>
    <property type="match status" value="1"/>
</dbReference>
<organism evidence="16 17">
    <name type="scientific">Gasterosteus aculeatus aculeatus</name>
    <name type="common">three-spined stickleback</name>
    <dbReference type="NCBI Taxonomy" id="481459"/>
    <lineage>
        <taxon>Eukaryota</taxon>
        <taxon>Metazoa</taxon>
        <taxon>Chordata</taxon>
        <taxon>Craniata</taxon>
        <taxon>Vertebrata</taxon>
        <taxon>Euteleostomi</taxon>
        <taxon>Actinopterygii</taxon>
        <taxon>Neopterygii</taxon>
        <taxon>Teleostei</taxon>
        <taxon>Neoteleostei</taxon>
        <taxon>Acanthomorphata</taxon>
        <taxon>Eupercaria</taxon>
        <taxon>Perciformes</taxon>
        <taxon>Cottioidei</taxon>
        <taxon>Gasterosteales</taxon>
        <taxon>Gasterosteidae</taxon>
        <taxon>Gasterosteus</taxon>
    </lineage>
</organism>
<dbReference type="SUPFAM" id="SSF55073">
    <property type="entry name" value="Nucleotide cyclase"/>
    <property type="match status" value="2"/>
</dbReference>
<dbReference type="GO" id="GO:0004016">
    <property type="term" value="F:adenylate cyclase activity"/>
    <property type="evidence" value="ECO:0007669"/>
    <property type="project" value="UniProtKB-EC"/>
</dbReference>
<evidence type="ECO:0000256" key="9">
    <source>
        <dbReference type="ARBA" id="ARBA00022842"/>
    </source>
</evidence>
<evidence type="ECO:0000256" key="8">
    <source>
        <dbReference type="ARBA" id="ARBA00022840"/>
    </source>
</evidence>